<evidence type="ECO:0000313" key="12">
    <source>
        <dbReference type="Proteomes" id="UP000613582"/>
    </source>
</evidence>
<keyword evidence="12" id="KW-1185">Reference proteome</keyword>
<dbReference type="InterPro" id="IPR001261">
    <property type="entry name" value="ArgE/DapE_CS"/>
</dbReference>
<comment type="similarity">
    <text evidence="2">Belongs to the peptidase M20A family. ArgE subfamily.</text>
</comment>
<evidence type="ECO:0000256" key="4">
    <source>
        <dbReference type="ARBA" id="ARBA00022571"/>
    </source>
</evidence>
<proteinExistence type="inferred from homology"/>
<dbReference type="Gene3D" id="3.30.70.360">
    <property type="match status" value="1"/>
</dbReference>
<dbReference type="PANTHER" id="PTHR43808">
    <property type="entry name" value="ACETYLORNITHINE DEACETYLASE"/>
    <property type="match status" value="1"/>
</dbReference>
<dbReference type="NCBIfam" id="TIGR01892">
    <property type="entry name" value="AcOrn-deacetyl"/>
    <property type="match status" value="1"/>
</dbReference>
<dbReference type="InterPro" id="IPR002933">
    <property type="entry name" value="Peptidase_M20"/>
</dbReference>
<dbReference type="Pfam" id="PF01546">
    <property type="entry name" value="Peptidase_M20"/>
    <property type="match status" value="1"/>
</dbReference>
<keyword evidence="6" id="KW-0479">Metal-binding</keyword>
<evidence type="ECO:0000256" key="7">
    <source>
        <dbReference type="ARBA" id="ARBA00022801"/>
    </source>
</evidence>
<accession>A0A8J2V576</accession>
<reference evidence="11" key="1">
    <citation type="journal article" date="2014" name="Int. J. Syst. Evol. Microbiol.">
        <title>Complete genome sequence of Corynebacterium casei LMG S-19264T (=DSM 44701T), isolated from a smear-ripened cheese.</title>
        <authorList>
            <consortium name="US DOE Joint Genome Institute (JGI-PGF)"/>
            <person name="Walter F."/>
            <person name="Albersmeier A."/>
            <person name="Kalinowski J."/>
            <person name="Ruckert C."/>
        </authorList>
    </citation>
    <scope>NUCLEOTIDE SEQUENCE</scope>
    <source>
        <strain evidence="11">CGMCC 1.12921</strain>
    </source>
</reference>
<evidence type="ECO:0000256" key="5">
    <source>
        <dbReference type="ARBA" id="ARBA00022605"/>
    </source>
</evidence>
<dbReference type="AlphaFoldDB" id="A0A8J2V576"/>
<keyword evidence="9" id="KW-0170">Cobalt</keyword>
<keyword evidence="4" id="KW-0055">Arginine biosynthesis</keyword>
<dbReference type="InterPro" id="IPR011650">
    <property type="entry name" value="Peptidase_M20_dimer"/>
</dbReference>
<dbReference type="GO" id="GO:0008777">
    <property type="term" value="F:acetylornithine deacetylase activity"/>
    <property type="evidence" value="ECO:0007669"/>
    <property type="project" value="TreeGrafter"/>
</dbReference>
<dbReference type="SUPFAM" id="SSF55031">
    <property type="entry name" value="Bacterial exopeptidase dimerisation domain"/>
    <property type="match status" value="1"/>
</dbReference>
<dbReference type="SUPFAM" id="SSF53187">
    <property type="entry name" value="Zn-dependent exopeptidases"/>
    <property type="match status" value="1"/>
</dbReference>
<reference evidence="11" key="2">
    <citation type="submission" date="2020-09" db="EMBL/GenBank/DDBJ databases">
        <authorList>
            <person name="Sun Q."/>
            <person name="Zhou Y."/>
        </authorList>
    </citation>
    <scope>NUCLEOTIDE SEQUENCE</scope>
    <source>
        <strain evidence="11">CGMCC 1.12921</strain>
    </source>
</reference>
<feature type="domain" description="Peptidase M20 dimerisation" evidence="10">
    <location>
        <begin position="174"/>
        <end position="283"/>
    </location>
</feature>
<evidence type="ECO:0000256" key="8">
    <source>
        <dbReference type="ARBA" id="ARBA00022833"/>
    </source>
</evidence>
<evidence type="ECO:0000259" key="10">
    <source>
        <dbReference type="Pfam" id="PF07687"/>
    </source>
</evidence>
<dbReference type="InterPro" id="IPR036264">
    <property type="entry name" value="Bact_exopeptidase_dim_dom"/>
</dbReference>
<dbReference type="CDD" id="cd03894">
    <property type="entry name" value="M20_ArgE"/>
    <property type="match status" value="1"/>
</dbReference>
<dbReference type="NCBIfam" id="NF005710">
    <property type="entry name" value="PRK07522.1"/>
    <property type="match status" value="1"/>
</dbReference>
<dbReference type="EMBL" id="BMGH01000001">
    <property type="protein sequence ID" value="GGD08752.1"/>
    <property type="molecule type" value="Genomic_DNA"/>
</dbReference>
<keyword evidence="8" id="KW-0862">Zinc</keyword>
<gene>
    <name evidence="11" type="ORF">GCM10011342_16950</name>
</gene>
<evidence type="ECO:0000256" key="2">
    <source>
        <dbReference type="ARBA" id="ARBA00005691"/>
    </source>
</evidence>
<evidence type="ECO:0000256" key="6">
    <source>
        <dbReference type="ARBA" id="ARBA00022723"/>
    </source>
</evidence>
<evidence type="ECO:0000313" key="11">
    <source>
        <dbReference type="EMBL" id="GGD08752.1"/>
    </source>
</evidence>
<evidence type="ECO:0000256" key="9">
    <source>
        <dbReference type="ARBA" id="ARBA00023285"/>
    </source>
</evidence>
<dbReference type="Proteomes" id="UP000613582">
    <property type="component" value="Unassembled WGS sequence"/>
</dbReference>
<keyword evidence="5" id="KW-0028">Amino-acid biosynthesis</keyword>
<sequence>MTDIQHQIDWLSRLVAHDTTSSRSNLNLIEDVEAYLHGLGVETKRVANHDGSKTNLYAIVGPAEEGGVVLSGHTDVVPVTGQPWDSDPFTVSERDGKLYGRGTCDMKAFSAIGLSLVPEMLQAGLKKPLIFALSYDEEVGCLGAPDMIDEIIREVPRPAAVIVGEPTMMKVIDGHKGISSFRTRVKGFTTHSSQTQRGVSAVMVAARLVTFIEDMARELRADAVDNPFDPPYTTMTVNVINGGTQLNIMAADCAFDWDLRSIPGDDPAEIHSRFTAYARQIEAQMKKRDTGCSIETEWMTKAPCLAPRADNPAADLVKAISGHNHTEVVPYAAEAGQFQQAGLSTVICGPGSIDQAHQANEFISLDQMRAGTDFMRRLIARMAS</sequence>
<dbReference type="GO" id="GO:0006526">
    <property type="term" value="P:L-arginine biosynthetic process"/>
    <property type="evidence" value="ECO:0007669"/>
    <property type="project" value="UniProtKB-KW"/>
</dbReference>
<keyword evidence="3" id="KW-0963">Cytoplasm</keyword>
<dbReference type="InterPro" id="IPR010169">
    <property type="entry name" value="AcOrn-deacetyl"/>
</dbReference>
<evidence type="ECO:0000256" key="3">
    <source>
        <dbReference type="ARBA" id="ARBA00022490"/>
    </source>
</evidence>
<dbReference type="Gene3D" id="3.40.630.10">
    <property type="entry name" value="Zn peptidases"/>
    <property type="match status" value="1"/>
</dbReference>
<comment type="cofactor">
    <cofactor evidence="1">
        <name>Zn(2+)</name>
        <dbReference type="ChEBI" id="CHEBI:29105"/>
    </cofactor>
</comment>
<organism evidence="11 12">
    <name type="scientific">Aquisalinus flavus</name>
    <dbReference type="NCBI Taxonomy" id="1526572"/>
    <lineage>
        <taxon>Bacteria</taxon>
        <taxon>Pseudomonadati</taxon>
        <taxon>Pseudomonadota</taxon>
        <taxon>Alphaproteobacteria</taxon>
        <taxon>Parvularculales</taxon>
        <taxon>Parvularculaceae</taxon>
        <taxon>Aquisalinus</taxon>
    </lineage>
</organism>
<dbReference type="PROSITE" id="PS00759">
    <property type="entry name" value="ARGE_DAPE_CPG2_2"/>
    <property type="match status" value="1"/>
</dbReference>
<dbReference type="InterPro" id="IPR050072">
    <property type="entry name" value="Peptidase_M20A"/>
</dbReference>
<dbReference type="Pfam" id="PF07687">
    <property type="entry name" value="M20_dimer"/>
    <property type="match status" value="1"/>
</dbReference>
<keyword evidence="7" id="KW-0378">Hydrolase</keyword>
<comment type="caution">
    <text evidence="11">The sequence shown here is derived from an EMBL/GenBank/DDBJ whole genome shotgun (WGS) entry which is preliminary data.</text>
</comment>
<protein>
    <submittedName>
        <fullName evidence="11">Acetylornithine deacetylase</fullName>
    </submittedName>
</protein>
<name>A0A8J2V576_9PROT</name>
<dbReference type="PANTHER" id="PTHR43808:SF31">
    <property type="entry name" value="N-ACETYL-L-CITRULLINE DEACETYLASE"/>
    <property type="match status" value="1"/>
</dbReference>
<evidence type="ECO:0000256" key="1">
    <source>
        <dbReference type="ARBA" id="ARBA00001947"/>
    </source>
</evidence>
<dbReference type="RefSeq" id="WP_188158836.1">
    <property type="nucleotide sequence ID" value="NZ_BMGH01000001.1"/>
</dbReference>
<dbReference type="GO" id="GO:0046872">
    <property type="term" value="F:metal ion binding"/>
    <property type="evidence" value="ECO:0007669"/>
    <property type="project" value="UniProtKB-KW"/>
</dbReference>